<evidence type="ECO:0000313" key="1">
    <source>
        <dbReference type="EMBL" id="MBP1465020.1"/>
    </source>
</evidence>
<dbReference type="RefSeq" id="WP_135477076.1">
    <property type="nucleotide sequence ID" value="NZ_SIJK02000005.1"/>
</dbReference>
<dbReference type="Proteomes" id="UP001193081">
    <property type="component" value="Unassembled WGS sequence"/>
</dbReference>
<sequence>MTLQEMLREIPRLTTREQLLLLEAVSRSLRADLDAYDMHGSAERLLGIITTDEELTDEDVERIRFEHLTEKHS</sequence>
<gene>
    <name evidence="1" type="ORF">EYB53_004800</name>
</gene>
<comment type="caution">
    <text evidence="1">The sequence shown here is derived from an EMBL/GenBank/DDBJ whole genome shotgun (WGS) entry which is preliminary data.</text>
</comment>
<protein>
    <submittedName>
        <fullName evidence="1">Uncharacterized protein</fullName>
    </submittedName>
</protein>
<dbReference type="EMBL" id="SIJK02000005">
    <property type="protein sequence ID" value="MBP1465020.1"/>
    <property type="molecule type" value="Genomic_DNA"/>
</dbReference>
<reference evidence="1 2" key="1">
    <citation type="submission" date="2021-03" db="EMBL/GenBank/DDBJ databases">
        <authorList>
            <person name="Grouzdev D.S."/>
        </authorList>
    </citation>
    <scope>NUCLEOTIDE SEQUENCE [LARGE SCALE GENOMIC DNA]</scope>
    <source>
        <strain evidence="1 2">M50-1</strain>
    </source>
</reference>
<organism evidence="1 2">
    <name type="scientific">Candidatus Chloroploca mongolica</name>
    <dbReference type="NCBI Taxonomy" id="2528176"/>
    <lineage>
        <taxon>Bacteria</taxon>
        <taxon>Bacillati</taxon>
        <taxon>Chloroflexota</taxon>
        <taxon>Chloroflexia</taxon>
        <taxon>Chloroflexales</taxon>
        <taxon>Chloroflexineae</taxon>
        <taxon>Oscillochloridaceae</taxon>
        <taxon>Candidatus Chloroploca</taxon>
    </lineage>
</organism>
<keyword evidence="2" id="KW-1185">Reference proteome</keyword>
<proteinExistence type="predicted"/>
<accession>A0ABS4D6I4</accession>
<evidence type="ECO:0000313" key="2">
    <source>
        <dbReference type="Proteomes" id="UP001193081"/>
    </source>
</evidence>
<name>A0ABS4D6I4_9CHLR</name>